<name>A0AA41Z983_9HYPH</name>
<feature type="transmembrane region" description="Helical" evidence="1">
    <location>
        <begin position="73"/>
        <end position="97"/>
    </location>
</feature>
<protein>
    <submittedName>
        <fullName evidence="2">YeeE/YedE family protein</fullName>
    </submittedName>
</protein>
<comment type="caution">
    <text evidence="2">The sequence shown here is derived from an EMBL/GenBank/DDBJ whole genome shotgun (WGS) entry which is preliminary data.</text>
</comment>
<sequence>MIRNVLIALLSGALFGAGLAVSGMADPARVRGFLDVFGHWDPTLAFVMGGAVAVMATAWMLKSRMQKPLSAAAFAVPSLGLVEVRLIIGAAIFGIGWGLSGLCPGPAIADLAFEPRSALIFIGPMLLGMAIQRFAFLRGRPSACAGQMLARSRKPS</sequence>
<dbReference type="Proteomes" id="UP001165667">
    <property type="component" value="Unassembled WGS sequence"/>
</dbReference>
<evidence type="ECO:0000256" key="1">
    <source>
        <dbReference type="SAM" id="Phobius"/>
    </source>
</evidence>
<gene>
    <name evidence="2" type="ORF">M8523_27135</name>
</gene>
<accession>A0AA41Z983</accession>
<feature type="transmembrane region" description="Helical" evidence="1">
    <location>
        <begin position="44"/>
        <end position="61"/>
    </location>
</feature>
<dbReference type="EMBL" id="JAMOIM010000030">
    <property type="protein sequence ID" value="MCW6511652.1"/>
    <property type="molecule type" value="Genomic_DNA"/>
</dbReference>
<dbReference type="AlphaFoldDB" id="A0AA41Z983"/>
<keyword evidence="1" id="KW-1133">Transmembrane helix</keyword>
<proteinExistence type="predicted"/>
<reference evidence="2" key="1">
    <citation type="submission" date="2022-05" db="EMBL/GenBank/DDBJ databases">
        <authorList>
            <person name="Pankratov T."/>
        </authorList>
    </citation>
    <scope>NUCLEOTIDE SEQUENCE</scope>
    <source>
        <strain evidence="2">BP6-180914</strain>
    </source>
</reference>
<keyword evidence="1" id="KW-0472">Membrane</keyword>
<evidence type="ECO:0000313" key="3">
    <source>
        <dbReference type="Proteomes" id="UP001165667"/>
    </source>
</evidence>
<dbReference type="Pfam" id="PF20398">
    <property type="entry name" value="DUF6691"/>
    <property type="match status" value="1"/>
</dbReference>
<dbReference type="InterPro" id="IPR046513">
    <property type="entry name" value="DUF6691"/>
</dbReference>
<organism evidence="2 3">
    <name type="scientific">Lichenifustis flavocetrariae</name>
    <dbReference type="NCBI Taxonomy" id="2949735"/>
    <lineage>
        <taxon>Bacteria</taxon>
        <taxon>Pseudomonadati</taxon>
        <taxon>Pseudomonadota</taxon>
        <taxon>Alphaproteobacteria</taxon>
        <taxon>Hyphomicrobiales</taxon>
        <taxon>Lichenihabitantaceae</taxon>
        <taxon>Lichenifustis</taxon>
    </lineage>
</organism>
<evidence type="ECO:0000313" key="2">
    <source>
        <dbReference type="EMBL" id="MCW6511652.1"/>
    </source>
</evidence>
<keyword evidence="3" id="KW-1185">Reference proteome</keyword>
<keyword evidence="1" id="KW-0812">Transmembrane</keyword>
<feature type="transmembrane region" description="Helical" evidence="1">
    <location>
        <begin position="117"/>
        <end position="136"/>
    </location>
</feature>